<dbReference type="SUPFAM" id="SSF55785">
    <property type="entry name" value="PYP-like sensor domain (PAS domain)"/>
    <property type="match status" value="3"/>
</dbReference>
<comment type="catalytic activity">
    <reaction evidence="1">
        <text>ATP + protein L-histidine = ADP + protein N-phospho-L-histidine.</text>
        <dbReference type="EC" id="2.7.13.3"/>
    </reaction>
</comment>
<dbReference type="Pfam" id="PF08448">
    <property type="entry name" value="PAS_4"/>
    <property type="match status" value="1"/>
</dbReference>
<dbReference type="InterPro" id="IPR001610">
    <property type="entry name" value="PAC"/>
</dbReference>
<dbReference type="SMART" id="SM00086">
    <property type="entry name" value="PAC"/>
    <property type="match status" value="2"/>
</dbReference>
<evidence type="ECO:0000256" key="2">
    <source>
        <dbReference type="ARBA" id="ARBA00012438"/>
    </source>
</evidence>
<dbReference type="SMART" id="SM00421">
    <property type="entry name" value="HTH_LUXR"/>
    <property type="match status" value="1"/>
</dbReference>
<keyword evidence="9" id="KW-1185">Reference proteome</keyword>
<evidence type="ECO:0000259" key="7">
    <source>
        <dbReference type="PROSITE" id="PS50113"/>
    </source>
</evidence>
<dbReference type="InterPro" id="IPR000792">
    <property type="entry name" value="Tscrpt_reg_LuxR_C"/>
</dbReference>
<dbReference type="Gene3D" id="3.40.50.2300">
    <property type="match status" value="1"/>
</dbReference>
<evidence type="ECO:0000256" key="4">
    <source>
        <dbReference type="ARBA" id="ARBA00022679"/>
    </source>
</evidence>
<dbReference type="PANTHER" id="PTHR43304:SF1">
    <property type="entry name" value="PAC DOMAIN-CONTAINING PROTEIN"/>
    <property type="match status" value="1"/>
</dbReference>
<dbReference type="Proteomes" id="UP001597115">
    <property type="component" value="Unassembled WGS sequence"/>
</dbReference>
<dbReference type="EMBL" id="JBHUDY010000001">
    <property type="protein sequence ID" value="MFD1612732.1"/>
    <property type="molecule type" value="Genomic_DNA"/>
</dbReference>
<evidence type="ECO:0000313" key="8">
    <source>
        <dbReference type="EMBL" id="MFD1612732.1"/>
    </source>
</evidence>
<dbReference type="SUPFAM" id="SSF46894">
    <property type="entry name" value="C-terminal effector domain of the bipartite response regulators"/>
    <property type="match status" value="1"/>
</dbReference>
<feature type="domain" description="PAC" evidence="7">
    <location>
        <begin position="428"/>
        <end position="482"/>
    </location>
</feature>
<keyword evidence="3" id="KW-0597">Phosphoprotein</keyword>
<sequence length="602" mass="66475">MFTAIQVIDEDTAQRAKTSFYLSKHGYSPSPYASVEEFVQVNRAPSGVVLLAASGQSSDLPDRVRKIISEAPGLPVLIVSHSVSATSAVAAVKAGATDCVDGSSPADLIVVIQKALNEDAYCRGTQAQQQTAIARLDRLSQRERQVLQGLVGGMTNKQIARHLEISPRTVEMHRAHMLSELEAATSSEAIKLAIVAGMAPLADADHVSAIALAPAYAPKRSPRQIKSPQAAPLDTLLPSVVDVLEGTTDCVFLLDREDRFTYFNKAAVETIANGRDLLGANVWSAFPGARETIAFGKLHQAAQERKPLRFEFYEPDLSRWFDVSVRPIPSGLQVFFRDLTKERQAFAELRRSEERLRLALDASGDGAWDLDLRSGHVEMSRRFLEQLHYDHQLVTQSLDWVKSRIHWEDLPLVEQSIEEHLLDRTPSFHAEYRLLNGLGEWRWILDRGRVVDRDIETGQALRIVGTGKDVTELKRQQAEAAEALQRLELAGAGAGAGFWDLNLDDRTVRFCAASLAMHGIDAAPFAPLSEQCWENSVHPEDLPAAKRALEEALVTGAMFRANYRTRSSDGERWILGLARVVQTSPGQPRRMVGLNLQLSSSL</sequence>
<dbReference type="PROSITE" id="PS50043">
    <property type="entry name" value="HTH_LUXR_2"/>
    <property type="match status" value="1"/>
</dbReference>
<keyword evidence="5" id="KW-0418">Kinase</keyword>
<dbReference type="Gene3D" id="3.30.450.20">
    <property type="entry name" value="PAS domain"/>
    <property type="match status" value="3"/>
</dbReference>
<dbReference type="InterPro" id="IPR013655">
    <property type="entry name" value="PAS_fold_3"/>
</dbReference>
<dbReference type="CDD" id="cd00130">
    <property type="entry name" value="PAS"/>
    <property type="match status" value="3"/>
</dbReference>
<dbReference type="EC" id="2.7.13.3" evidence="2"/>
<dbReference type="InterPro" id="IPR011006">
    <property type="entry name" value="CheY-like_superfamily"/>
</dbReference>
<dbReference type="PANTHER" id="PTHR43304">
    <property type="entry name" value="PHYTOCHROME-LIKE PROTEIN CPH1"/>
    <property type="match status" value="1"/>
</dbReference>
<dbReference type="InterPro" id="IPR016032">
    <property type="entry name" value="Sig_transdc_resp-reg_C-effctor"/>
</dbReference>
<evidence type="ECO:0000256" key="5">
    <source>
        <dbReference type="ARBA" id="ARBA00022777"/>
    </source>
</evidence>
<evidence type="ECO:0000259" key="6">
    <source>
        <dbReference type="PROSITE" id="PS50043"/>
    </source>
</evidence>
<dbReference type="Pfam" id="PF08447">
    <property type="entry name" value="PAS_3"/>
    <property type="match status" value="2"/>
</dbReference>
<dbReference type="NCBIfam" id="TIGR00229">
    <property type="entry name" value="sensory_box"/>
    <property type="match status" value="1"/>
</dbReference>
<keyword evidence="4" id="KW-0808">Transferase</keyword>
<dbReference type="InterPro" id="IPR052162">
    <property type="entry name" value="Sensor_kinase/Photoreceptor"/>
</dbReference>
<dbReference type="InterPro" id="IPR000700">
    <property type="entry name" value="PAS-assoc_C"/>
</dbReference>
<evidence type="ECO:0000256" key="1">
    <source>
        <dbReference type="ARBA" id="ARBA00000085"/>
    </source>
</evidence>
<dbReference type="InterPro" id="IPR036388">
    <property type="entry name" value="WH-like_DNA-bd_sf"/>
</dbReference>
<dbReference type="InterPro" id="IPR000014">
    <property type="entry name" value="PAS"/>
</dbReference>
<dbReference type="PRINTS" id="PR00038">
    <property type="entry name" value="HTHLUXR"/>
</dbReference>
<accession>A0ABW4I5D4</accession>
<dbReference type="CDD" id="cd06170">
    <property type="entry name" value="LuxR_C_like"/>
    <property type="match status" value="1"/>
</dbReference>
<gene>
    <name evidence="8" type="ORF">ACFSCW_13060</name>
</gene>
<dbReference type="PROSITE" id="PS50113">
    <property type="entry name" value="PAC"/>
    <property type="match status" value="1"/>
</dbReference>
<dbReference type="CDD" id="cd00156">
    <property type="entry name" value="REC"/>
    <property type="match status" value="1"/>
</dbReference>
<reference evidence="9" key="1">
    <citation type="journal article" date="2019" name="Int. J. Syst. Evol. Microbiol.">
        <title>The Global Catalogue of Microorganisms (GCM) 10K type strain sequencing project: providing services to taxonomists for standard genome sequencing and annotation.</title>
        <authorList>
            <consortium name="The Broad Institute Genomics Platform"/>
            <consortium name="The Broad Institute Genome Sequencing Center for Infectious Disease"/>
            <person name="Wu L."/>
            <person name="Ma J."/>
        </authorList>
    </citation>
    <scope>NUCLEOTIDE SEQUENCE [LARGE SCALE GENOMIC DNA]</scope>
    <source>
        <strain evidence="9">CGMCC 1.16275</strain>
    </source>
</reference>
<evidence type="ECO:0000256" key="3">
    <source>
        <dbReference type="ARBA" id="ARBA00022553"/>
    </source>
</evidence>
<dbReference type="RefSeq" id="WP_380889906.1">
    <property type="nucleotide sequence ID" value="NZ_JBHUDY010000001.1"/>
</dbReference>
<dbReference type="InterPro" id="IPR013656">
    <property type="entry name" value="PAS_4"/>
</dbReference>
<dbReference type="Gene3D" id="1.10.10.10">
    <property type="entry name" value="Winged helix-like DNA-binding domain superfamily/Winged helix DNA-binding domain"/>
    <property type="match status" value="1"/>
</dbReference>
<protein>
    <recommendedName>
        <fullName evidence="2">histidine kinase</fullName>
        <ecNumber evidence="2">2.7.13.3</ecNumber>
    </recommendedName>
</protein>
<dbReference type="SUPFAM" id="SSF52172">
    <property type="entry name" value="CheY-like"/>
    <property type="match status" value="1"/>
</dbReference>
<proteinExistence type="predicted"/>
<name>A0ABW4I5D4_9SPHN</name>
<comment type="caution">
    <text evidence="8">The sequence shown here is derived from an EMBL/GenBank/DDBJ whole genome shotgun (WGS) entry which is preliminary data.</text>
</comment>
<dbReference type="Pfam" id="PF00196">
    <property type="entry name" value="GerE"/>
    <property type="match status" value="1"/>
</dbReference>
<dbReference type="InterPro" id="IPR035965">
    <property type="entry name" value="PAS-like_dom_sf"/>
</dbReference>
<dbReference type="SMART" id="SM00091">
    <property type="entry name" value="PAS"/>
    <property type="match status" value="3"/>
</dbReference>
<organism evidence="8 9">
    <name type="scientific">Sphingomonas tabacisoli</name>
    <dbReference type="NCBI Taxonomy" id="2249466"/>
    <lineage>
        <taxon>Bacteria</taxon>
        <taxon>Pseudomonadati</taxon>
        <taxon>Pseudomonadota</taxon>
        <taxon>Alphaproteobacteria</taxon>
        <taxon>Sphingomonadales</taxon>
        <taxon>Sphingomonadaceae</taxon>
        <taxon>Sphingomonas</taxon>
    </lineage>
</organism>
<evidence type="ECO:0000313" key="9">
    <source>
        <dbReference type="Proteomes" id="UP001597115"/>
    </source>
</evidence>
<feature type="domain" description="HTH luxR-type" evidence="6">
    <location>
        <begin position="132"/>
        <end position="197"/>
    </location>
</feature>